<feature type="domain" description="Glycosyltransferase 2-like" evidence="3">
    <location>
        <begin position="6"/>
        <end position="135"/>
    </location>
</feature>
<keyword evidence="2 4" id="KW-0808">Transferase</keyword>
<dbReference type="SUPFAM" id="SSF53448">
    <property type="entry name" value="Nucleotide-diphospho-sugar transferases"/>
    <property type="match status" value="1"/>
</dbReference>
<gene>
    <name evidence="4" type="ORF">H9763_06585</name>
</gene>
<reference evidence="4" key="1">
    <citation type="journal article" date="2021" name="PeerJ">
        <title>Extensive microbial diversity within the chicken gut microbiome revealed by metagenomics and culture.</title>
        <authorList>
            <person name="Gilroy R."/>
            <person name="Ravi A."/>
            <person name="Getino M."/>
            <person name="Pursley I."/>
            <person name="Horton D.L."/>
            <person name="Alikhan N.F."/>
            <person name="Baker D."/>
            <person name="Gharbi K."/>
            <person name="Hall N."/>
            <person name="Watson M."/>
            <person name="Adriaenssens E.M."/>
            <person name="Foster-Nyarko E."/>
            <person name="Jarju S."/>
            <person name="Secka A."/>
            <person name="Antonio M."/>
            <person name="Oren A."/>
            <person name="Chaudhuri R.R."/>
            <person name="La Ragione R."/>
            <person name="Hildebrand F."/>
            <person name="Pallen M.J."/>
        </authorList>
    </citation>
    <scope>NUCLEOTIDE SEQUENCE</scope>
    <source>
        <strain evidence="4">USAMLcec3-2134</strain>
    </source>
</reference>
<proteinExistence type="predicted"/>
<dbReference type="AlphaFoldDB" id="A0A9D2MRM4"/>
<dbReference type="Proteomes" id="UP000886883">
    <property type="component" value="Unassembled WGS sequence"/>
</dbReference>
<name>A0A9D2MRM4_9FIRM</name>
<dbReference type="PANTHER" id="PTHR22916:SF51">
    <property type="entry name" value="GLYCOSYLTRANSFERASE EPSH-RELATED"/>
    <property type="match status" value="1"/>
</dbReference>
<organism evidence="4 5">
    <name type="scientific">Candidatus Eisenbergiella merdigallinarum</name>
    <dbReference type="NCBI Taxonomy" id="2838552"/>
    <lineage>
        <taxon>Bacteria</taxon>
        <taxon>Bacillati</taxon>
        <taxon>Bacillota</taxon>
        <taxon>Clostridia</taxon>
        <taxon>Lachnospirales</taxon>
        <taxon>Lachnospiraceae</taxon>
        <taxon>Eisenbergiella</taxon>
    </lineage>
</organism>
<protein>
    <submittedName>
        <fullName evidence="4">Glycosyltransferase</fullName>
        <ecNumber evidence="4">2.4.-.-</ecNumber>
    </submittedName>
</protein>
<evidence type="ECO:0000256" key="1">
    <source>
        <dbReference type="ARBA" id="ARBA00022676"/>
    </source>
</evidence>
<dbReference type="InterPro" id="IPR001173">
    <property type="entry name" value="Glyco_trans_2-like"/>
</dbReference>
<comment type="caution">
    <text evidence="4">The sequence shown here is derived from an EMBL/GenBank/DDBJ whole genome shotgun (WGS) entry which is preliminary data.</text>
</comment>
<dbReference type="EMBL" id="DWXE01000022">
    <property type="protein sequence ID" value="HJB91121.1"/>
    <property type="molecule type" value="Genomic_DNA"/>
</dbReference>
<accession>A0A9D2MRM4</accession>
<reference evidence="4" key="2">
    <citation type="submission" date="2021-04" db="EMBL/GenBank/DDBJ databases">
        <authorList>
            <person name="Gilroy R."/>
        </authorList>
    </citation>
    <scope>NUCLEOTIDE SEQUENCE</scope>
    <source>
        <strain evidence="4">USAMLcec3-2134</strain>
    </source>
</reference>
<dbReference type="PANTHER" id="PTHR22916">
    <property type="entry name" value="GLYCOSYLTRANSFERASE"/>
    <property type="match status" value="1"/>
</dbReference>
<dbReference type="GO" id="GO:0016757">
    <property type="term" value="F:glycosyltransferase activity"/>
    <property type="evidence" value="ECO:0007669"/>
    <property type="project" value="UniProtKB-KW"/>
</dbReference>
<dbReference type="CDD" id="cd00761">
    <property type="entry name" value="Glyco_tranf_GTA_type"/>
    <property type="match status" value="1"/>
</dbReference>
<evidence type="ECO:0000259" key="3">
    <source>
        <dbReference type="Pfam" id="PF00535"/>
    </source>
</evidence>
<dbReference type="Gene3D" id="3.90.550.10">
    <property type="entry name" value="Spore Coat Polysaccharide Biosynthesis Protein SpsA, Chain A"/>
    <property type="match status" value="1"/>
</dbReference>
<evidence type="ECO:0000313" key="5">
    <source>
        <dbReference type="Proteomes" id="UP000886883"/>
    </source>
</evidence>
<keyword evidence="1 4" id="KW-0328">Glycosyltransferase</keyword>
<evidence type="ECO:0000256" key="2">
    <source>
        <dbReference type="ARBA" id="ARBA00022679"/>
    </source>
</evidence>
<dbReference type="Pfam" id="PF00535">
    <property type="entry name" value="Glycos_transf_2"/>
    <property type="match status" value="1"/>
</dbReference>
<evidence type="ECO:0000313" key="4">
    <source>
        <dbReference type="EMBL" id="HJB91121.1"/>
    </source>
</evidence>
<sequence length="339" mass="38856">MKARVSVIVPVYRTGPWLDRCVSSILAQTFSGIEAILVDDGSPDECPALCDAWAKRDERVRVIHKENGGLMSAWMAGAGISEGDYLCFVDSDDWIDERMIEEMLCAASDCGREVICGNYVQEEKSRSFPVIQSLAPGIYEGEALREKVFCRLVGEEKRPVTLSRCMKLFSRTLIEENLHFCNLAIVMGEDMNITLPALLDAERIVILPDACYYHYLFLNSSMVHRYNPGLLENLFLLDDKIREILAAKGAPDREGQANREFLLLLLLELKNQVRGGEKGWRRRLKELRRAQRVRRALEGERPALSARENRILFGTLQRPDFWRLAGLKLLFWIYDLRKR</sequence>
<dbReference type="EC" id="2.4.-.-" evidence="4"/>
<dbReference type="InterPro" id="IPR029044">
    <property type="entry name" value="Nucleotide-diphossugar_trans"/>
</dbReference>